<dbReference type="EMBL" id="AMPO01000011">
    <property type="protein sequence ID" value="EKF84924.1"/>
    <property type="molecule type" value="Genomic_DNA"/>
</dbReference>
<dbReference type="PANTHER" id="PTHR43637:SF3">
    <property type="entry name" value="FLAGELLA-RELATED PROTEIN H-RELATED"/>
    <property type="match status" value="1"/>
</dbReference>
<evidence type="ECO:0000313" key="5">
    <source>
        <dbReference type="Proteomes" id="UP000007360"/>
    </source>
</evidence>
<dbReference type="AlphaFoldDB" id="K2R9D5"/>
<dbReference type="PROSITE" id="PS51146">
    <property type="entry name" value="KAIC"/>
    <property type="match status" value="1"/>
</dbReference>
<reference evidence="4 5" key="1">
    <citation type="journal article" date="2012" name="J. Bacteriol.">
        <title>Draft genome sequence of Methanobacterium formicicum DSM 3637, an archaebacterium isolated from the methane producer amoeba Pelomyxa palustris.</title>
        <authorList>
            <person name="Gutierrez G."/>
        </authorList>
    </citation>
    <scope>NUCLEOTIDE SEQUENCE [LARGE SCALE GENOMIC DNA]</scope>
    <source>
        <strain evidence="5">DSM 3637 / PP1</strain>
    </source>
</reference>
<dbReference type="InterPro" id="IPR014774">
    <property type="entry name" value="KaiC-like_dom"/>
</dbReference>
<feature type="domain" description="KaiC" evidence="3">
    <location>
        <begin position="2"/>
        <end position="237"/>
    </location>
</feature>
<dbReference type="OrthoDB" id="27015at2157"/>
<dbReference type="Pfam" id="PF06745">
    <property type="entry name" value="ATPase"/>
    <property type="match status" value="1"/>
</dbReference>
<proteinExistence type="predicted"/>
<dbReference type="InterPro" id="IPR027417">
    <property type="entry name" value="P-loop_NTPase"/>
</dbReference>
<evidence type="ECO:0000259" key="3">
    <source>
        <dbReference type="PROSITE" id="PS51146"/>
    </source>
</evidence>
<keyword evidence="2" id="KW-0067">ATP-binding</keyword>
<dbReference type="InterPro" id="IPR010624">
    <property type="entry name" value="KaiC_dom"/>
</dbReference>
<dbReference type="RefSeq" id="WP_004031682.1">
    <property type="nucleotide sequence ID" value="NZ_AMPO01000011.1"/>
</dbReference>
<gene>
    <name evidence="4" type="ORF">A994_11022</name>
</gene>
<protein>
    <recommendedName>
        <fullName evidence="3">KaiC domain-containing protein</fullName>
    </recommendedName>
</protein>
<accession>K2R9D5</accession>
<evidence type="ECO:0000313" key="4">
    <source>
        <dbReference type="EMBL" id="EKF84924.1"/>
    </source>
</evidence>
<organism evidence="4 5">
    <name type="scientific">Methanobacterium formicicum (strain DSM 3637 / PP1)</name>
    <dbReference type="NCBI Taxonomy" id="1204725"/>
    <lineage>
        <taxon>Archaea</taxon>
        <taxon>Methanobacteriati</taxon>
        <taxon>Methanobacteriota</taxon>
        <taxon>Methanomada group</taxon>
        <taxon>Methanobacteria</taxon>
        <taxon>Methanobacteriales</taxon>
        <taxon>Methanobacteriaceae</taxon>
        <taxon>Methanobacterium</taxon>
    </lineage>
</organism>
<comment type="caution">
    <text evidence="4">The sequence shown here is derived from an EMBL/GenBank/DDBJ whole genome shotgun (WGS) entry which is preliminary data.</text>
</comment>
<dbReference type="SUPFAM" id="SSF52540">
    <property type="entry name" value="P-loop containing nucleoside triphosphate hydrolases"/>
    <property type="match status" value="1"/>
</dbReference>
<dbReference type="Proteomes" id="UP000007360">
    <property type="component" value="Unassembled WGS sequence"/>
</dbReference>
<evidence type="ECO:0000256" key="2">
    <source>
        <dbReference type="ARBA" id="ARBA00022840"/>
    </source>
</evidence>
<evidence type="ECO:0000256" key="1">
    <source>
        <dbReference type="ARBA" id="ARBA00022741"/>
    </source>
</evidence>
<dbReference type="PATRIC" id="fig|1204725.3.peg.2215"/>
<dbReference type="PANTHER" id="PTHR43637">
    <property type="entry name" value="UPF0273 PROTEIN TM_0370"/>
    <property type="match status" value="1"/>
</dbReference>
<sequence length="237" mass="26530">MSTYESGVPELDQLISSTGKLDGFPKNTTTLVYGPPKVGKSIFSYQFTYHGLSIKEPCLYITADDGMKQFQQNMMDFGWFLQNSIDENLLYVIDPISALSGAQIENTNTYTLSKINDPTDFMVKVGLGTRFVFKRSNEFRSVIDSLTTFFTFNPEAMVIRFLKTYLRRLTEAGATVVVNYTEGVASENTEKILKSIVDNKIMLDGNYLTFKSGSDLIVTADYEITDKGLILGKGEIL</sequence>
<name>K2R9D5_METFP</name>
<dbReference type="Gene3D" id="3.40.50.300">
    <property type="entry name" value="P-loop containing nucleotide triphosphate hydrolases"/>
    <property type="match status" value="1"/>
</dbReference>
<dbReference type="GO" id="GO:0005524">
    <property type="term" value="F:ATP binding"/>
    <property type="evidence" value="ECO:0007669"/>
    <property type="project" value="UniProtKB-KW"/>
</dbReference>
<keyword evidence="1" id="KW-0547">Nucleotide-binding</keyword>
<keyword evidence="5" id="KW-1185">Reference proteome</keyword>